<dbReference type="InterPro" id="IPR011330">
    <property type="entry name" value="Glyco_hydro/deAcase_b/a-brl"/>
</dbReference>
<dbReference type="SUPFAM" id="SSF88713">
    <property type="entry name" value="Glycoside hydrolase/deacetylase"/>
    <property type="match status" value="1"/>
</dbReference>
<dbReference type="InterPro" id="IPR037950">
    <property type="entry name" value="PgdA-like"/>
</dbReference>
<organism evidence="2 3">
    <name type="scientific">Aureobasidium namibiae CBS 147.97</name>
    <dbReference type="NCBI Taxonomy" id="1043004"/>
    <lineage>
        <taxon>Eukaryota</taxon>
        <taxon>Fungi</taxon>
        <taxon>Dikarya</taxon>
        <taxon>Ascomycota</taxon>
        <taxon>Pezizomycotina</taxon>
        <taxon>Dothideomycetes</taxon>
        <taxon>Dothideomycetidae</taxon>
        <taxon>Dothideales</taxon>
        <taxon>Saccotheciaceae</taxon>
        <taxon>Aureobasidium</taxon>
    </lineage>
</organism>
<dbReference type="OrthoDB" id="2125469at2759"/>
<dbReference type="Proteomes" id="UP000027730">
    <property type="component" value="Unassembled WGS sequence"/>
</dbReference>
<accession>A0A074XFQ9</accession>
<dbReference type="STRING" id="1043004.A0A074XFQ9"/>
<keyword evidence="3" id="KW-1185">Reference proteome</keyword>
<dbReference type="RefSeq" id="XP_013427479.1">
    <property type="nucleotide sequence ID" value="XM_013572025.1"/>
</dbReference>
<feature type="domain" description="NodB homology" evidence="1">
    <location>
        <begin position="31"/>
        <end position="303"/>
    </location>
</feature>
<dbReference type="EMBL" id="KL584709">
    <property type="protein sequence ID" value="KEQ73441.1"/>
    <property type="molecule type" value="Genomic_DNA"/>
</dbReference>
<dbReference type="Gene3D" id="3.20.20.370">
    <property type="entry name" value="Glycoside hydrolase/deacetylase"/>
    <property type="match status" value="1"/>
</dbReference>
<proteinExistence type="predicted"/>
<gene>
    <name evidence="2" type="ORF">M436DRAFT_46287</name>
</gene>
<protein>
    <submittedName>
        <fullName evidence="2">Glucose 1-dehydrogenase</fullName>
    </submittedName>
</protein>
<evidence type="ECO:0000313" key="2">
    <source>
        <dbReference type="EMBL" id="KEQ73441.1"/>
    </source>
</evidence>
<dbReference type="GO" id="GO:0005975">
    <property type="term" value="P:carbohydrate metabolic process"/>
    <property type="evidence" value="ECO:0007669"/>
    <property type="project" value="InterPro"/>
</dbReference>
<dbReference type="HOGENOM" id="CLU_029940_1_0_1"/>
<dbReference type="InterPro" id="IPR002509">
    <property type="entry name" value="NODB_dom"/>
</dbReference>
<sequence length="303" mass="34438">MGKKRVLVGYGVDVDAVSGWINTQDGSPQNGTNVSRGIFGATVGIDRLLKLFDKHNIKATFFTPAHTIESFPKQMTKVKDAGHEIGLHGYTHEHISKLSLTQQTAVLKRSIDVLTSFTGTPPRGYTAPAWDTSKELVPLLEQHNIIYDHSFMHHDLQPYFAPDASHSWVETNMKKEAETWMKPMTKLRPSKVVEIPANWHVDDWPPLQPQPGRAGTHGFVSTHELEKLWLEQFDFAYEEYDSFIFPMSIHPQVSGKPHVIKMHERIIDYINKHDGVEWMPFEDMAKEFLEGRIQGVEIEGGAE</sequence>
<dbReference type="AlphaFoldDB" id="A0A074XFQ9"/>
<dbReference type="PANTHER" id="PTHR47561:SF1">
    <property type="entry name" value="POLYSACCHARIDE DEACETYLASE FAMILY PROTEIN (AFU_ORTHOLOGUE AFUA_6G05030)"/>
    <property type="match status" value="1"/>
</dbReference>
<evidence type="ECO:0000259" key="1">
    <source>
        <dbReference type="PROSITE" id="PS51677"/>
    </source>
</evidence>
<name>A0A074XFQ9_9PEZI</name>
<dbReference type="GO" id="GO:0016810">
    <property type="term" value="F:hydrolase activity, acting on carbon-nitrogen (but not peptide) bonds"/>
    <property type="evidence" value="ECO:0007669"/>
    <property type="project" value="InterPro"/>
</dbReference>
<dbReference type="PANTHER" id="PTHR47561">
    <property type="entry name" value="POLYSACCHARIDE DEACETYLASE FAMILY PROTEIN (AFU_ORTHOLOGUE AFUA_6G05030)"/>
    <property type="match status" value="1"/>
</dbReference>
<dbReference type="PROSITE" id="PS51677">
    <property type="entry name" value="NODB"/>
    <property type="match status" value="1"/>
</dbReference>
<dbReference type="Pfam" id="PF01522">
    <property type="entry name" value="Polysacc_deac_1"/>
    <property type="match status" value="1"/>
</dbReference>
<dbReference type="GeneID" id="25410495"/>
<evidence type="ECO:0000313" key="3">
    <source>
        <dbReference type="Proteomes" id="UP000027730"/>
    </source>
</evidence>
<reference evidence="2 3" key="1">
    <citation type="journal article" date="2014" name="BMC Genomics">
        <title>Genome sequencing of four Aureobasidium pullulans varieties: biotechnological potential, stress tolerance, and description of new species.</title>
        <authorList>
            <person name="Gostin Ar C."/>
            <person name="Ohm R.A."/>
            <person name="Kogej T."/>
            <person name="Sonjak S."/>
            <person name="Turk M."/>
            <person name="Zajc J."/>
            <person name="Zalar P."/>
            <person name="Grube M."/>
            <person name="Sun H."/>
            <person name="Han J."/>
            <person name="Sharma A."/>
            <person name="Chiniquy J."/>
            <person name="Ngan C.Y."/>
            <person name="Lipzen A."/>
            <person name="Barry K."/>
            <person name="Grigoriev I.V."/>
            <person name="Gunde-Cimerman N."/>
        </authorList>
    </citation>
    <scope>NUCLEOTIDE SEQUENCE [LARGE SCALE GENOMIC DNA]</scope>
    <source>
        <strain evidence="2 3">CBS 147.97</strain>
    </source>
</reference>
<dbReference type="CDD" id="cd10938">
    <property type="entry name" value="CE4_HpPgdA_like"/>
    <property type="match status" value="1"/>
</dbReference>